<dbReference type="PROSITE" id="PS00622">
    <property type="entry name" value="HTH_LUXR_1"/>
    <property type="match status" value="1"/>
</dbReference>
<feature type="domain" description="Response regulatory" evidence="5">
    <location>
        <begin position="57"/>
        <end position="173"/>
    </location>
</feature>
<dbReference type="InterPro" id="IPR039420">
    <property type="entry name" value="WalR-like"/>
</dbReference>
<evidence type="ECO:0000256" key="2">
    <source>
        <dbReference type="ARBA" id="ARBA00023125"/>
    </source>
</evidence>
<dbReference type="CDD" id="cd17535">
    <property type="entry name" value="REC_NarL-like"/>
    <property type="match status" value="1"/>
</dbReference>
<dbReference type="PROSITE" id="PS50110">
    <property type="entry name" value="RESPONSE_REGULATORY"/>
    <property type="match status" value="1"/>
</dbReference>
<dbReference type="Pfam" id="PF00072">
    <property type="entry name" value="Response_reg"/>
    <property type="match status" value="1"/>
</dbReference>
<dbReference type="InterPro" id="IPR000792">
    <property type="entry name" value="Tscrpt_reg_LuxR_C"/>
</dbReference>
<keyword evidence="1 3" id="KW-0597">Phosphoprotein</keyword>
<protein>
    <submittedName>
        <fullName evidence="6">DNA-binding response regulator</fullName>
    </submittedName>
</protein>
<dbReference type="PROSITE" id="PS50043">
    <property type="entry name" value="HTH_LUXR_2"/>
    <property type="match status" value="1"/>
</dbReference>
<dbReference type="PANTHER" id="PTHR43214">
    <property type="entry name" value="TWO-COMPONENT RESPONSE REGULATOR"/>
    <property type="match status" value="1"/>
</dbReference>
<dbReference type="Gene3D" id="3.40.50.2300">
    <property type="match status" value="1"/>
</dbReference>
<proteinExistence type="predicted"/>
<feature type="domain" description="HTH luxR-type" evidence="4">
    <location>
        <begin position="197"/>
        <end position="262"/>
    </location>
</feature>
<dbReference type="InterPro" id="IPR001789">
    <property type="entry name" value="Sig_transdc_resp-reg_receiver"/>
</dbReference>
<dbReference type="Proteomes" id="UP000283644">
    <property type="component" value="Unassembled WGS sequence"/>
</dbReference>
<dbReference type="EMBL" id="QXGH01000018">
    <property type="protein sequence ID" value="RHW26220.1"/>
    <property type="molecule type" value="Genomic_DNA"/>
</dbReference>
<dbReference type="InterPro" id="IPR058245">
    <property type="entry name" value="NreC/VraR/RcsB-like_REC"/>
</dbReference>
<dbReference type="Gene3D" id="1.10.10.10">
    <property type="entry name" value="Winged helix-like DNA-binding domain superfamily/Winged helix DNA-binding domain"/>
    <property type="match status" value="1"/>
</dbReference>
<organism evidence="6 7">
    <name type="scientific">Nocardioides immobilis</name>
    <dbReference type="NCBI Taxonomy" id="2049295"/>
    <lineage>
        <taxon>Bacteria</taxon>
        <taxon>Bacillati</taxon>
        <taxon>Actinomycetota</taxon>
        <taxon>Actinomycetes</taxon>
        <taxon>Propionibacteriales</taxon>
        <taxon>Nocardioidaceae</taxon>
        <taxon>Nocardioides</taxon>
    </lineage>
</organism>
<evidence type="ECO:0000313" key="6">
    <source>
        <dbReference type="EMBL" id="RHW26220.1"/>
    </source>
</evidence>
<reference evidence="6 7" key="1">
    <citation type="submission" date="2018-09" db="EMBL/GenBank/DDBJ databases">
        <title>Genome sequencing of Nocardioides immobilis CCTCC AB 2017083 for comparison to Nocardioides silvaticus.</title>
        <authorList>
            <person name="Li C."/>
            <person name="Wang G."/>
        </authorList>
    </citation>
    <scope>NUCLEOTIDE SEQUENCE [LARGE SCALE GENOMIC DNA]</scope>
    <source>
        <strain evidence="6 7">CCTCC AB 2017083</strain>
    </source>
</reference>
<accession>A0A417Y0N9</accession>
<gene>
    <name evidence="6" type="ORF">D0Z08_14685</name>
</gene>
<feature type="modified residue" description="4-aspartylphosphate" evidence="3">
    <location>
        <position position="108"/>
    </location>
</feature>
<sequence length="280" mass="30062">MGTPTSTASTPAHLAASCCADSRSSREADSGRLPSLSLTPVLCETPSMPDDSVGAVRILIVDDHEVVREGLSSVLASDPRYEVVGTAENGRSALEIAARTRPQVAIVDFRLPDMSGDEVCRQLLRARPDLRVIMLSSYLNERLVRQALTAGAAGYLTKGSGLAALRKTLDEVIIEHRSAAPHDAPQIVQQLHDLLSKQVATAPPTPQQQAVLDLAADGLTYHEIGARLFISESTVRFHIQNLKNRFGARSKTDLIAKAIQAGYVQPPDERFLGSVAPPTT</sequence>
<evidence type="ECO:0000259" key="5">
    <source>
        <dbReference type="PROSITE" id="PS50110"/>
    </source>
</evidence>
<evidence type="ECO:0000259" key="4">
    <source>
        <dbReference type="PROSITE" id="PS50043"/>
    </source>
</evidence>
<dbReference type="CDD" id="cd06170">
    <property type="entry name" value="LuxR_C_like"/>
    <property type="match status" value="1"/>
</dbReference>
<dbReference type="OrthoDB" id="9808843at2"/>
<dbReference type="Pfam" id="PF00196">
    <property type="entry name" value="GerE"/>
    <property type="match status" value="1"/>
</dbReference>
<dbReference type="GO" id="GO:0000160">
    <property type="term" value="P:phosphorelay signal transduction system"/>
    <property type="evidence" value="ECO:0007669"/>
    <property type="project" value="InterPro"/>
</dbReference>
<dbReference type="AlphaFoldDB" id="A0A417Y0N9"/>
<evidence type="ECO:0000256" key="1">
    <source>
        <dbReference type="ARBA" id="ARBA00022553"/>
    </source>
</evidence>
<dbReference type="InterPro" id="IPR016032">
    <property type="entry name" value="Sig_transdc_resp-reg_C-effctor"/>
</dbReference>
<keyword evidence="2 6" id="KW-0238">DNA-binding</keyword>
<dbReference type="GO" id="GO:0006355">
    <property type="term" value="P:regulation of DNA-templated transcription"/>
    <property type="evidence" value="ECO:0007669"/>
    <property type="project" value="InterPro"/>
</dbReference>
<dbReference type="PRINTS" id="PR00038">
    <property type="entry name" value="HTHLUXR"/>
</dbReference>
<dbReference type="SMART" id="SM00448">
    <property type="entry name" value="REC"/>
    <property type="match status" value="1"/>
</dbReference>
<dbReference type="GO" id="GO:0003677">
    <property type="term" value="F:DNA binding"/>
    <property type="evidence" value="ECO:0007669"/>
    <property type="project" value="UniProtKB-KW"/>
</dbReference>
<keyword evidence="7" id="KW-1185">Reference proteome</keyword>
<dbReference type="SMART" id="SM00421">
    <property type="entry name" value="HTH_LUXR"/>
    <property type="match status" value="1"/>
</dbReference>
<dbReference type="InterPro" id="IPR011006">
    <property type="entry name" value="CheY-like_superfamily"/>
</dbReference>
<comment type="caution">
    <text evidence="6">The sequence shown here is derived from an EMBL/GenBank/DDBJ whole genome shotgun (WGS) entry which is preliminary data.</text>
</comment>
<evidence type="ECO:0000313" key="7">
    <source>
        <dbReference type="Proteomes" id="UP000283644"/>
    </source>
</evidence>
<evidence type="ECO:0000256" key="3">
    <source>
        <dbReference type="PROSITE-ProRule" id="PRU00169"/>
    </source>
</evidence>
<name>A0A417Y0N9_9ACTN</name>
<dbReference type="InterPro" id="IPR036388">
    <property type="entry name" value="WH-like_DNA-bd_sf"/>
</dbReference>
<dbReference type="SUPFAM" id="SSF52172">
    <property type="entry name" value="CheY-like"/>
    <property type="match status" value="1"/>
</dbReference>
<dbReference type="SUPFAM" id="SSF46894">
    <property type="entry name" value="C-terminal effector domain of the bipartite response regulators"/>
    <property type="match status" value="1"/>
</dbReference>